<reference evidence="1 2" key="1">
    <citation type="submission" date="2024-08" db="EMBL/GenBank/DDBJ databases">
        <authorList>
            <person name="Lu H."/>
        </authorList>
    </citation>
    <scope>NUCLEOTIDE SEQUENCE [LARGE SCALE GENOMIC DNA]</scope>
    <source>
        <strain evidence="1 2">LYH14W</strain>
    </source>
</reference>
<name>A0ABW7EVC3_9BURK</name>
<dbReference type="Proteomes" id="UP001606210">
    <property type="component" value="Unassembled WGS sequence"/>
</dbReference>
<sequence length="90" mass="10300">MDRLDGNAISVGEFCSAYEHMWNFQVDKESLPKVSLTLLETLFDEVVWFCPLPRALWEYPKYRDEGEIRLAVASALHALTGKLPTNDLVQ</sequence>
<keyword evidence="2" id="KW-1185">Reference proteome</keyword>
<gene>
    <name evidence="1" type="ORF">ACG00Y_00160</name>
</gene>
<accession>A0ABW7EVC3</accession>
<proteinExistence type="predicted"/>
<evidence type="ECO:0000313" key="2">
    <source>
        <dbReference type="Proteomes" id="UP001606210"/>
    </source>
</evidence>
<comment type="caution">
    <text evidence="1">The sequence shown here is derived from an EMBL/GenBank/DDBJ whole genome shotgun (WGS) entry which is preliminary data.</text>
</comment>
<evidence type="ECO:0000313" key="1">
    <source>
        <dbReference type="EMBL" id="MFG6428301.1"/>
    </source>
</evidence>
<protein>
    <submittedName>
        <fullName evidence="1">Uncharacterized protein</fullName>
    </submittedName>
</protein>
<organism evidence="1 2">
    <name type="scientific">Pelomonas parva</name>
    <dbReference type="NCBI Taxonomy" id="3299032"/>
    <lineage>
        <taxon>Bacteria</taxon>
        <taxon>Pseudomonadati</taxon>
        <taxon>Pseudomonadota</taxon>
        <taxon>Betaproteobacteria</taxon>
        <taxon>Burkholderiales</taxon>
        <taxon>Sphaerotilaceae</taxon>
        <taxon>Roseateles</taxon>
    </lineage>
</organism>
<dbReference type="EMBL" id="JBIGHV010000001">
    <property type="protein sequence ID" value="MFG6428301.1"/>
    <property type="molecule type" value="Genomic_DNA"/>
</dbReference>